<feature type="signal peptide" evidence="1">
    <location>
        <begin position="1"/>
        <end position="20"/>
    </location>
</feature>
<organism evidence="2">
    <name type="scientific">Ixodes ricinus</name>
    <name type="common">Common tick</name>
    <name type="synonym">Acarus ricinus</name>
    <dbReference type="NCBI Taxonomy" id="34613"/>
    <lineage>
        <taxon>Eukaryota</taxon>
        <taxon>Metazoa</taxon>
        <taxon>Ecdysozoa</taxon>
        <taxon>Arthropoda</taxon>
        <taxon>Chelicerata</taxon>
        <taxon>Arachnida</taxon>
        <taxon>Acari</taxon>
        <taxon>Parasitiformes</taxon>
        <taxon>Ixodida</taxon>
        <taxon>Ixodoidea</taxon>
        <taxon>Ixodidae</taxon>
        <taxon>Ixodinae</taxon>
        <taxon>Ixodes</taxon>
    </lineage>
</organism>
<feature type="non-terminal residue" evidence="2">
    <location>
        <position position="153"/>
    </location>
</feature>
<dbReference type="Gene3D" id="2.40.128.20">
    <property type="match status" value="1"/>
</dbReference>
<name>A0A090X9H1_IXORI</name>
<protein>
    <submittedName>
        <fullName evidence="2">Putative secreted protein</fullName>
    </submittedName>
</protein>
<accession>A0A090X9H1</accession>
<evidence type="ECO:0000256" key="1">
    <source>
        <dbReference type="SAM" id="SignalP"/>
    </source>
</evidence>
<proteinExistence type="evidence at transcript level"/>
<dbReference type="InterPro" id="IPR012674">
    <property type="entry name" value="Calycin"/>
</dbReference>
<dbReference type="EMBL" id="GBIH01001334">
    <property type="protein sequence ID" value="JAC93376.1"/>
    <property type="molecule type" value="mRNA"/>
</dbReference>
<keyword evidence="1" id="KW-0732">Signal</keyword>
<feature type="chain" id="PRO_5001866642" evidence="1">
    <location>
        <begin position="21"/>
        <end position="153"/>
    </location>
</feature>
<evidence type="ECO:0000313" key="2">
    <source>
        <dbReference type="EMBL" id="JAC93376.1"/>
    </source>
</evidence>
<sequence>MALRMNVALCLVLTITFVCADFRKADTYVSQVSHAIRLLFFEPQEYYVVGGTFVEDPLLPKANMSFMCGNVRTFKEEKATRTKDTLFFLNRRFWSTRVKNNWYEANYRVTFGQSEGYSSPNYMNLFNLFGNKTHRGTMYLLLSDVDSCALLYH</sequence>
<dbReference type="SUPFAM" id="SSF50814">
    <property type="entry name" value="Lipocalins"/>
    <property type="match status" value="1"/>
</dbReference>
<dbReference type="AlphaFoldDB" id="A0A090X9H1"/>
<reference evidence="2" key="1">
    <citation type="journal article" date="2015" name="PLoS Negl. Trop. Dis.">
        <title>Deep Sequencing Analysis of the Ixodes ricinus Haemocytome.</title>
        <authorList>
            <person name="Kotsyfakis M."/>
            <person name="Kopacek P."/>
            <person name="Franta Z."/>
            <person name="Pedra J.H."/>
            <person name="Ribeiro J.M."/>
        </authorList>
    </citation>
    <scope>NUCLEOTIDE SEQUENCE</scope>
</reference>